<feature type="region of interest" description="Disordered" evidence="1">
    <location>
        <begin position="1"/>
        <end position="33"/>
    </location>
</feature>
<evidence type="ECO:0000313" key="2">
    <source>
        <dbReference type="EMBL" id="CDY66928.1"/>
    </source>
</evidence>
<reference evidence="2" key="2">
    <citation type="submission" date="2014-06" db="EMBL/GenBank/DDBJ databases">
        <authorList>
            <person name="Genoscope - CEA"/>
        </authorList>
    </citation>
    <scope>NUCLEOTIDE SEQUENCE</scope>
</reference>
<feature type="compositionally biased region" description="Polar residues" evidence="1">
    <location>
        <begin position="15"/>
        <end position="24"/>
    </location>
</feature>
<name>A0A078JH46_BRANA</name>
<proteinExistence type="predicted"/>
<protein>
    <submittedName>
        <fullName evidence="2">BnaUnng01750D protein</fullName>
    </submittedName>
</protein>
<gene>
    <name evidence="2" type="primary">BnaUnng01750D</name>
    <name evidence="2" type="ORF">GSBRNA2T00057650001</name>
</gene>
<dbReference type="PaxDb" id="3708-A0A078JH46"/>
<sequence>MTRTQEEAYTLIENLATSSSNQNEEYGRSRKGGNSEIKKLEEMCAKIDMLMQRDQRVCLVVVGLPAQNFPELGLSG</sequence>
<dbReference type="Gramene" id="CDY66928">
    <property type="protein sequence ID" value="CDY66928"/>
    <property type="gene ID" value="GSBRNA2T00057650001"/>
</dbReference>
<dbReference type="EMBL" id="LK035588">
    <property type="protein sequence ID" value="CDY66928.1"/>
    <property type="molecule type" value="Genomic_DNA"/>
</dbReference>
<reference evidence="2" key="1">
    <citation type="journal article" date="2014" name="Science">
        <title>Plant genetics. Early allopolyploid evolution in the post-Neolithic Brassica napus oilseed genome.</title>
        <authorList>
            <person name="Chalhoub B."/>
            <person name="Denoeud F."/>
            <person name="Liu S."/>
            <person name="Parkin I.A."/>
            <person name="Tang H."/>
            <person name="Wang X."/>
            <person name="Chiquet J."/>
            <person name="Belcram H."/>
            <person name="Tong C."/>
            <person name="Samans B."/>
            <person name="Correa M."/>
            <person name="Da Silva C."/>
            <person name="Just J."/>
            <person name="Falentin C."/>
            <person name="Koh C.S."/>
            <person name="Le Clainche I."/>
            <person name="Bernard M."/>
            <person name="Bento P."/>
            <person name="Noel B."/>
            <person name="Labadie K."/>
            <person name="Alberti A."/>
            <person name="Charles M."/>
            <person name="Arnaud D."/>
            <person name="Guo H."/>
            <person name="Daviaud C."/>
            <person name="Alamery S."/>
            <person name="Jabbari K."/>
            <person name="Zhao M."/>
            <person name="Edger P.P."/>
            <person name="Chelaifa H."/>
            <person name="Tack D."/>
            <person name="Lassalle G."/>
            <person name="Mestiri I."/>
            <person name="Schnel N."/>
            <person name="Le Paslier M.C."/>
            <person name="Fan G."/>
            <person name="Renault V."/>
            <person name="Bayer P.E."/>
            <person name="Golicz A.A."/>
            <person name="Manoli S."/>
            <person name="Lee T.H."/>
            <person name="Thi V.H."/>
            <person name="Chalabi S."/>
            <person name="Hu Q."/>
            <person name="Fan C."/>
            <person name="Tollenaere R."/>
            <person name="Lu Y."/>
            <person name="Battail C."/>
            <person name="Shen J."/>
            <person name="Sidebottom C.H."/>
            <person name="Wang X."/>
            <person name="Canaguier A."/>
            <person name="Chauveau A."/>
            <person name="Berard A."/>
            <person name="Deniot G."/>
            <person name="Guan M."/>
            <person name="Liu Z."/>
            <person name="Sun F."/>
            <person name="Lim Y.P."/>
            <person name="Lyons E."/>
            <person name="Town C.D."/>
            <person name="Bancroft I."/>
            <person name="Wang X."/>
            <person name="Meng J."/>
            <person name="Ma J."/>
            <person name="Pires J.C."/>
            <person name="King G.J."/>
            <person name="Brunel D."/>
            <person name="Delourme R."/>
            <person name="Renard M."/>
            <person name="Aury J.M."/>
            <person name="Adams K.L."/>
            <person name="Batley J."/>
            <person name="Snowdon R.J."/>
            <person name="Tost J."/>
            <person name="Edwards D."/>
            <person name="Zhou Y."/>
            <person name="Hua W."/>
            <person name="Sharpe A.G."/>
            <person name="Paterson A.H."/>
            <person name="Guan C."/>
            <person name="Wincker P."/>
        </authorList>
    </citation>
    <scope>NUCLEOTIDE SEQUENCE [LARGE SCALE GENOMIC DNA]</scope>
</reference>
<dbReference type="AlphaFoldDB" id="A0A078JH46"/>
<organism evidence="2">
    <name type="scientific">Brassica napus</name>
    <name type="common">Rape</name>
    <dbReference type="NCBI Taxonomy" id="3708"/>
    <lineage>
        <taxon>Eukaryota</taxon>
        <taxon>Viridiplantae</taxon>
        <taxon>Streptophyta</taxon>
        <taxon>Embryophyta</taxon>
        <taxon>Tracheophyta</taxon>
        <taxon>Spermatophyta</taxon>
        <taxon>Magnoliopsida</taxon>
        <taxon>eudicotyledons</taxon>
        <taxon>Gunneridae</taxon>
        <taxon>Pentapetalae</taxon>
        <taxon>rosids</taxon>
        <taxon>malvids</taxon>
        <taxon>Brassicales</taxon>
        <taxon>Brassicaceae</taxon>
        <taxon>Brassiceae</taxon>
        <taxon>Brassica</taxon>
    </lineage>
</organism>
<evidence type="ECO:0000256" key="1">
    <source>
        <dbReference type="SAM" id="MobiDB-lite"/>
    </source>
</evidence>
<accession>A0A078JH46</accession>